<accession>A0A2P4YLN8</accession>
<organism evidence="1 2">
    <name type="scientific">Phytophthora palmivora</name>
    <dbReference type="NCBI Taxonomy" id="4796"/>
    <lineage>
        <taxon>Eukaryota</taxon>
        <taxon>Sar</taxon>
        <taxon>Stramenopiles</taxon>
        <taxon>Oomycota</taxon>
        <taxon>Peronosporomycetes</taxon>
        <taxon>Peronosporales</taxon>
        <taxon>Peronosporaceae</taxon>
        <taxon>Phytophthora</taxon>
    </lineage>
</organism>
<reference evidence="1 2" key="1">
    <citation type="journal article" date="2017" name="Genome Biol. Evol.">
        <title>Phytophthora megakarya and P. palmivora, closely related causal agents of cacao black pod rot, underwent increases in genome sizes and gene numbers by different mechanisms.</title>
        <authorList>
            <person name="Ali S.S."/>
            <person name="Shao J."/>
            <person name="Lary D.J."/>
            <person name="Kronmiller B."/>
            <person name="Shen D."/>
            <person name="Strem M.D."/>
            <person name="Amoako-Attah I."/>
            <person name="Akrofi A.Y."/>
            <person name="Begoude B.A."/>
            <person name="Ten Hoopen G.M."/>
            <person name="Coulibaly K."/>
            <person name="Kebe B.I."/>
            <person name="Melnick R.L."/>
            <person name="Guiltinan M.J."/>
            <person name="Tyler B.M."/>
            <person name="Meinhardt L.W."/>
            <person name="Bailey B.A."/>
        </authorList>
    </citation>
    <scope>NUCLEOTIDE SEQUENCE [LARGE SCALE GENOMIC DNA]</scope>
    <source>
        <strain evidence="2">sbr112.9</strain>
    </source>
</reference>
<sequence length="120" mass="13663">MEALDTLTKRLGSKASEQVCIGYGDWSRRDGIKGYGTGPKEKEIAEMLKFRNPKLASKKVVLKCTRNAQYKQSMQGELLEPRRQCREEYAGSAPERTEGKAWHEEIASIQMRTTTQLKQP</sequence>
<comment type="caution">
    <text evidence="1">The sequence shown here is derived from an EMBL/GenBank/DDBJ whole genome shotgun (WGS) entry which is preliminary data.</text>
</comment>
<dbReference type="Proteomes" id="UP000237271">
    <property type="component" value="Unassembled WGS sequence"/>
</dbReference>
<protein>
    <submittedName>
        <fullName evidence="1">Uncharacterized protein</fullName>
    </submittedName>
</protein>
<dbReference type="EMBL" id="NCKW01001929">
    <property type="protein sequence ID" value="POM78711.1"/>
    <property type="molecule type" value="Genomic_DNA"/>
</dbReference>
<dbReference type="AlphaFoldDB" id="A0A2P4YLN8"/>
<evidence type="ECO:0000313" key="1">
    <source>
        <dbReference type="EMBL" id="POM78711.1"/>
    </source>
</evidence>
<gene>
    <name evidence="1" type="ORF">PHPALM_3738</name>
</gene>
<name>A0A2P4YLN8_9STRA</name>
<evidence type="ECO:0000313" key="2">
    <source>
        <dbReference type="Proteomes" id="UP000237271"/>
    </source>
</evidence>
<keyword evidence="2" id="KW-1185">Reference proteome</keyword>
<proteinExistence type="predicted"/>